<evidence type="ECO:0000256" key="5">
    <source>
        <dbReference type="ARBA" id="ARBA00025265"/>
    </source>
</evidence>
<proteinExistence type="inferred from homology"/>
<comment type="similarity">
    <text evidence="1 6">Belongs to the MinE family.</text>
</comment>
<dbReference type="Proteomes" id="UP000196573">
    <property type="component" value="Unassembled WGS sequence"/>
</dbReference>
<dbReference type="HAMAP" id="MF_00262">
    <property type="entry name" value="MinE"/>
    <property type="match status" value="1"/>
</dbReference>
<evidence type="ECO:0000313" key="7">
    <source>
        <dbReference type="EMBL" id="SMA50409.1"/>
    </source>
</evidence>
<keyword evidence="8" id="KW-1185">Reference proteome</keyword>
<dbReference type="OrthoDB" id="9802655at2"/>
<dbReference type="GO" id="GO:0042802">
    <property type="term" value="F:identical protein binding"/>
    <property type="evidence" value="ECO:0007669"/>
    <property type="project" value="UniProtKB-ARBA"/>
</dbReference>
<dbReference type="SUPFAM" id="SSF55229">
    <property type="entry name" value="Cell division protein MinE topological specificity domain"/>
    <property type="match status" value="1"/>
</dbReference>
<evidence type="ECO:0000256" key="6">
    <source>
        <dbReference type="HAMAP-Rule" id="MF_00262"/>
    </source>
</evidence>
<protein>
    <recommendedName>
        <fullName evidence="2 6">Cell division topological specificity factor</fullName>
    </recommendedName>
</protein>
<name>A0A1X7AQN9_9GAMM</name>
<dbReference type="NCBIfam" id="TIGR01215">
    <property type="entry name" value="minE"/>
    <property type="match status" value="1"/>
</dbReference>
<evidence type="ECO:0000256" key="1">
    <source>
        <dbReference type="ARBA" id="ARBA00008168"/>
    </source>
</evidence>
<evidence type="ECO:0000313" key="8">
    <source>
        <dbReference type="Proteomes" id="UP000196573"/>
    </source>
</evidence>
<organism evidence="7 8">
    <name type="scientific">Parendozoicomonas haliclonae</name>
    <dbReference type="NCBI Taxonomy" id="1960125"/>
    <lineage>
        <taxon>Bacteria</taxon>
        <taxon>Pseudomonadati</taxon>
        <taxon>Pseudomonadota</taxon>
        <taxon>Gammaproteobacteria</taxon>
        <taxon>Oceanospirillales</taxon>
        <taxon>Endozoicomonadaceae</taxon>
        <taxon>Parendozoicomonas</taxon>
    </lineage>
</organism>
<dbReference type="GO" id="GO:0032955">
    <property type="term" value="P:regulation of division septum assembly"/>
    <property type="evidence" value="ECO:0007669"/>
    <property type="project" value="InterPro"/>
</dbReference>
<dbReference type="FunFam" id="3.30.1070.10:FF:000001">
    <property type="entry name" value="Cell division topological specificity factor"/>
    <property type="match status" value="1"/>
</dbReference>
<dbReference type="RefSeq" id="WP_087112848.1">
    <property type="nucleotide sequence ID" value="NZ_CBCSCN010000005.1"/>
</dbReference>
<dbReference type="InterPro" id="IPR036707">
    <property type="entry name" value="MinE_sf"/>
</dbReference>
<dbReference type="GO" id="GO:0051301">
    <property type="term" value="P:cell division"/>
    <property type="evidence" value="ECO:0007669"/>
    <property type="project" value="UniProtKB-KW"/>
</dbReference>
<reference evidence="7 8" key="1">
    <citation type="submission" date="2017-03" db="EMBL/GenBank/DDBJ databases">
        <authorList>
            <person name="Afonso C.L."/>
            <person name="Miller P.J."/>
            <person name="Scott M.A."/>
            <person name="Spackman E."/>
            <person name="Goraichik I."/>
            <person name="Dimitrov K.M."/>
            <person name="Suarez D.L."/>
            <person name="Swayne D.E."/>
        </authorList>
    </citation>
    <scope>NUCLEOTIDE SEQUENCE [LARGE SCALE GENOMIC DNA]</scope>
    <source>
        <strain evidence="7">SB41UT1</strain>
    </source>
</reference>
<dbReference type="InterPro" id="IPR005527">
    <property type="entry name" value="MinE"/>
</dbReference>
<sequence>MSLLEVFRSKQKKNEHNSAAIARERLQIIVTHERAGNNTPDYIPSMKQDILEVVRKYVSVSEEHVSITFESQKDVSILELNVTLPENCSVGAP</sequence>
<dbReference type="EMBL" id="FWPT01000012">
    <property type="protein sequence ID" value="SMA50409.1"/>
    <property type="molecule type" value="Genomic_DNA"/>
</dbReference>
<dbReference type="Pfam" id="PF03776">
    <property type="entry name" value="MinE"/>
    <property type="match status" value="1"/>
</dbReference>
<comment type="function">
    <text evidence="5 6">Prevents the cell division inhibition by proteins MinC and MinD at internal division sites while permitting inhibition at polar sites. This ensures cell division at the proper site by restricting the formation of a division septum at the midpoint of the long axis of the cell.</text>
</comment>
<dbReference type="NCBIfam" id="NF001422">
    <property type="entry name" value="PRK00296.1"/>
    <property type="match status" value="1"/>
</dbReference>
<evidence type="ECO:0000256" key="4">
    <source>
        <dbReference type="ARBA" id="ARBA00023306"/>
    </source>
</evidence>
<evidence type="ECO:0000256" key="2">
    <source>
        <dbReference type="ARBA" id="ARBA00020112"/>
    </source>
</evidence>
<gene>
    <name evidence="6 7" type="primary">minE</name>
    <name evidence="7" type="ORF">EHSB41UT_04207</name>
</gene>
<accession>A0A1X7AQN9</accession>
<dbReference type="AlphaFoldDB" id="A0A1X7AQN9"/>
<keyword evidence="4 6" id="KW-0131">Cell cycle</keyword>
<evidence type="ECO:0000256" key="3">
    <source>
        <dbReference type="ARBA" id="ARBA00022618"/>
    </source>
</evidence>
<keyword evidence="3 6" id="KW-0132">Cell division</keyword>
<dbReference type="Gene3D" id="3.30.1070.10">
    <property type="entry name" value="Cell division topological specificity factor MinE"/>
    <property type="match status" value="1"/>
</dbReference>